<evidence type="ECO:0000256" key="1">
    <source>
        <dbReference type="ARBA" id="ARBA00022553"/>
    </source>
</evidence>
<dbReference type="STRING" id="1802061.A3A93_02485"/>
<dbReference type="InterPro" id="IPR011006">
    <property type="entry name" value="CheY-like_superfamily"/>
</dbReference>
<reference evidence="4 5" key="1">
    <citation type="journal article" date="2016" name="Nat. Commun.">
        <title>Thousands of microbial genomes shed light on interconnected biogeochemical processes in an aquifer system.</title>
        <authorList>
            <person name="Anantharaman K."/>
            <person name="Brown C.T."/>
            <person name="Hug L.A."/>
            <person name="Sharon I."/>
            <person name="Castelle C.J."/>
            <person name="Probst A.J."/>
            <person name="Thomas B.C."/>
            <person name="Singh A."/>
            <person name="Wilkins M.J."/>
            <person name="Karaoz U."/>
            <person name="Brodie E.L."/>
            <person name="Williams K.H."/>
            <person name="Hubbard S.S."/>
            <person name="Banfield J.F."/>
        </authorList>
    </citation>
    <scope>NUCLEOTIDE SEQUENCE [LARGE SCALE GENOMIC DNA]</scope>
</reference>
<dbReference type="PROSITE" id="PS50110">
    <property type="entry name" value="RESPONSE_REGULATORY"/>
    <property type="match status" value="1"/>
</dbReference>
<dbReference type="PANTHER" id="PTHR44591">
    <property type="entry name" value="STRESS RESPONSE REGULATOR PROTEIN 1"/>
    <property type="match status" value="1"/>
</dbReference>
<dbReference type="PANTHER" id="PTHR44591:SF3">
    <property type="entry name" value="RESPONSE REGULATORY DOMAIN-CONTAINING PROTEIN"/>
    <property type="match status" value="1"/>
</dbReference>
<dbReference type="SUPFAM" id="SSF52172">
    <property type="entry name" value="CheY-like"/>
    <property type="match status" value="1"/>
</dbReference>
<feature type="domain" description="Response regulatory" evidence="3">
    <location>
        <begin position="4"/>
        <end position="119"/>
    </location>
</feature>
<keyword evidence="1 2" id="KW-0597">Phosphoprotein</keyword>
<gene>
    <name evidence="4" type="ORF">A3A93_02485</name>
</gene>
<dbReference type="SMART" id="SM00448">
    <property type="entry name" value="REC"/>
    <property type="match status" value="1"/>
</dbReference>
<sequence length="120" mass="13556">MQKTILIVDDDESILNSIKAILELEGYKVITRNKNDKHLYKLILNCSPQLILLDVLISNHDGRIICKRLKTDKLVCNIPIILVSGYLPASKNFADYGADGFIAKPFDVDELIFKIKKIIA</sequence>
<evidence type="ECO:0000259" key="3">
    <source>
        <dbReference type="PROSITE" id="PS50110"/>
    </source>
</evidence>
<dbReference type="InterPro" id="IPR001789">
    <property type="entry name" value="Sig_transdc_resp-reg_receiver"/>
</dbReference>
<protein>
    <recommendedName>
        <fullName evidence="3">Response regulatory domain-containing protein</fullName>
    </recommendedName>
</protein>
<dbReference type="EMBL" id="MGAL01000009">
    <property type="protein sequence ID" value="OGK48935.1"/>
    <property type="molecule type" value="Genomic_DNA"/>
</dbReference>
<dbReference type="Proteomes" id="UP000177141">
    <property type="component" value="Unassembled WGS sequence"/>
</dbReference>
<dbReference type="Gene3D" id="3.40.50.2300">
    <property type="match status" value="1"/>
</dbReference>
<evidence type="ECO:0000313" key="4">
    <source>
        <dbReference type="EMBL" id="OGK48935.1"/>
    </source>
</evidence>
<evidence type="ECO:0000313" key="5">
    <source>
        <dbReference type="Proteomes" id="UP000177141"/>
    </source>
</evidence>
<comment type="caution">
    <text evidence="4">The sequence shown here is derived from an EMBL/GenBank/DDBJ whole genome shotgun (WGS) entry which is preliminary data.</text>
</comment>
<dbReference type="GO" id="GO:0000160">
    <property type="term" value="P:phosphorelay signal transduction system"/>
    <property type="evidence" value="ECO:0007669"/>
    <property type="project" value="InterPro"/>
</dbReference>
<dbReference type="AlphaFoldDB" id="A0A1F7J031"/>
<organism evidence="4 5">
    <name type="scientific">Candidatus Roizmanbacteria bacterium RIFCSPLOWO2_01_FULL_38_12</name>
    <dbReference type="NCBI Taxonomy" id="1802061"/>
    <lineage>
        <taxon>Bacteria</taxon>
        <taxon>Candidatus Roizmaniibacteriota</taxon>
    </lineage>
</organism>
<name>A0A1F7J031_9BACT</name>
<feature type="modified residue" description="4-aspartylphosphate" evidence="2">
    <location>
        <position position="54"/>
    </location>
</feature>
<dbReference type="InterPro" id="IPR050595">
    <property type="entry name" value="Bact_response_regulator"/>
</dbReference>
<evidence type="ECO:0000256" key="2">
    <source>
        <dbReference type="PROSITE-ProRule" id="PRU00169"/>
    </source>
</evidence>
<dbReference type="Pfam" id="PF00072">
    <property type="entry name" value="Response_reg"/>
    <property type="match status" value="1"/>
</dbReference>
<accession>A0A1F7J031</accession>
<proteinExistence type="predicted"/>